<evidence type="ECO:0000313" key="4">
    <source>
        <dbReference type="EMBL" id="MUK45115.1"/>
    </source>
</evidence>
<protein>
    <submittedName>
        <fullName evidence="4">Type I restriction-modification system endonuclease</fullName>
        <ecNumber evidence="4">3.1.21.3</ecNumber>
    </submittedName>
</protein>
<dbReference type="GO" id="GO:0003677">
    <property type="term" value="F:DNA binding"/>
    <property type="evidence" value="ECO:0007669"/>
    <property type="project" value="InterPro"/>
</dbReference>
<feature type="coiled-coil region" evidence="1">
    <location>
        <begin position="193"/>
        <end position="223"/>
    </location>
</feature>
<dbReference type="InterPro" id="IPR050742">
    <property type="entry name" value="Helicase_Restrict-Modif_Enz"/>
</dbReference>
<organism evidence="4 5">
    <name type="scientific">Aliivibrio fischeri</name>
    <name type="common">Vibrio fischeri</name>
    <dbReference type="NCBI Taxonomy" id="668"/>
    <lineage>
        <taxon>Bacteria</taxon>
        <taxon>Pseudomonadati</taxon>
        <taxon>Pseudomonadota</taxon>
        <taxon>Gammaproteobacteria</taxon>
        <taxon>Vibrionales</taxon>
        <taxon>Vibrionaceae</taxon>
        <taxon>Aliivibrio</taxon>
    </lineage>
</organism>
<dbReference type="PANTHER" id="PTHR47396:SF1">
    <property type="entry name" value="ATP-DEPENDENT HELICASE IRC3-RELATED"/>
    <property type="match status" value="1"/>
</dbReference>
<dbReference type="EMBL" id="WOBO01000005">
    <property type="protein sequence ID" value="MUK45115.1"/>
    <property type="molecule type" value="Genomic_DNA"/>
</dbReference>
<keyword evidence="4" id="KW-0255">Endonuclease</keyword>
<dbReference type="GO" id="GO:0009035">
    <property type="term" value="F:type I site-specific deoxyribonuclease activity"/>
    <property type="evidence" value="ECO:0007669"/>
    <property type="project" value="UniProtKB-EC"/>
</dbReference>
<keyword evidence="1" id="KW-0175">Coiled coil</keyword>
<keyword evidence="4" id="KW-0378">Hydrolase</keyword>
<proteinExistence type="predicted"/>
<dbReference type="InterPro" id="IPR001650">
    <property type="entry name" value="Helicase_C-like"/>
</dbReference>
<dbReference type="CDD" id="cd18799">
    <property type="entry name" value="SF2_C_EcoAI-like"/>
    <property type="match status" value="1"/>
</dbReference>
<dbReference type="SMART" id="SM00487">
    <property type="entry name" value="DEXDc"/>
    <property type="match status" value="1"/>
</dbReference>
<dbReference type="SMART" id="SM00490">
    <property type="entry name" value="HELICc"/>
    <property type="match status" value="1"/>
</dbReference>
<dbReference type="GO" id="GO:0005524">
    <property type="term" value="F:ATP binding"/>
    <property type="evidence" value="ECO:0007669"/>
    <property type="project" value="InterPro"/>
</dbReference>
<dbReference type="Pfam" id="PF08463">
    <property type="entry name" value="EcoEI_R_C"/>
    <property type="match status" value="1"/>
</dbReference>
<dbReference type="PANTHER" id="PTHR47396">
    <property type="entry name" value="TYPE I RESTRICTION ENZYME ECOKI R PROTEIN"/>
    <property type="match status" value="1"/>
</dbReference>
<dbReference type="Gene3D" id="3.90.1570.30">
    <property type="match status" value="1"/>
</dbReference>
<feature type="domain" description="Helicase ATP-binding" evidence="2">
    <location>
        <begin position="462"/>
        <end position="643"/>
    </location>
</feature>
<dbReference type="CDD" id="cd18032">
    <property type="entry name" value="DEXHc_RE_I_III_res"/>
    <property type="match status" value="1"/>
</dbReference>
<dbReference type="GO" id="GO:0006304">
    <property type="term" value="P:DNA modification"/>
    <property type="evidence" value="ECO:0007669"/>
    <property type="project" value="InterPro"/>
</dbReference>
<dbReference type="PROSITE" id="PS51194">
    <property type="entry name" value="HELICASE_CTER"/>
    <property type="match status" value="1"/>
</dbReference>
<gene>
    <name evidence="4" type="primary">hsdR</name>
    <name evidence="4" type="ORF">GNP77_06935</name>
</gene>
<evidence type="ECO:0000313" key="5">
    <source>
        <dbReference type="Proteomes" id="UP000435323"/>
    </source>
</evidence>
<dbReference type="GO" id="GO:0005829">
    <property type="term" value="C:cytosol"/>
    <property type="evidence" value="ECO:0007669"/>
    <property type="project" value="TreeGrafter"/>
</dbReference>
<reference evidence="4 5" key="1">
    <citation type="submission" date="2019-11" db="EMBL/GenBank/DDBJ databases">
        <title>Using colonization assays and comparative genomics to discover symbiosis behaviors and factors in Vibrio fischeri.</title>
        <authorList>
            <person name="Bongrand C."/>
            <person name="Moriano-Gutierrez S."/>
            <person name="Arevalo P."/>
            <person name="Mcfall-Ngai M."/>
            <person name="Visick K."/>
            <person name="Polz M.F."/>
            <person name="Ruby E.G."/>
        </authorList>
    </citation>
    <scope>NUCLEOTIDE SEQUENCE [LARGE SCALE GENOMIC DNA]</scope>
    <source>
        <strain evidence="5">emors.3.2</strain>
    </source>
</reference>
<dbReference type="Pfam" id="PF04851">
    <property type="entry name" value="ResIII"/>
    <property type="match status" value="1"/>
</dbReference>
<dbReference type="AlphaFoldDB" id="A0A6N3Z5P6"/>
<feature type="domain" description="Helicase C-terminal" evidence="3">
    <location>
        <begin position="722"/>
        <end position="887"/>
    </location>
</feature>
<dbReference type="EC" id="3.1.21.3" evidence="4"/>
<dbReference type="InterPro" id="IPR027417">
    <property type="entry name" value="P-loop_NTPase"/>
</dbReference>
<name>A0A6N3Z5P6_ALIFS</name>
<dbReference type="Proteomes" id="UP000435323">
    <property type="component" value="Unassembled WGS sequence"/>
</dbReference>
<dbReference type="InterPro" id="IPR006935">
    <property type="entry name" value="Helicase/UvrB_N"/>
</dbReference>
<sequence length="1178" mass="134266">MQKSNFEFLKGVNDFLYAIARAAENNFPDDPNTTLVKVRIFGEATAKHLAKLLDIEAPDNQHELLRELGKIPFVDDSILTVFHKLRKIGNKAVHEYHNDLQDAEMCLRLAFRLAIWYYRLVTKQFDFAVPVFILPSSENKAQFEQEMHSLKQELVLVRQGEAQTKAEVAAQNAKLTALTGYISVLESKQEETQGQTQERIAALEAQLQRKDEEIAKKTEAERKAYKKQITDQAASRSLDLSESESRYLIDNQLRKAGWDADSKLLSFANGTRPQIGRNIAIAEWPTGKDETGKTGFADYVLFIGLKAIGVIEAKKANKDVVAKLSEAYRYSKYFDNDFLRNELQHAANDQTALDQIAELLPTYLPTWSDSSNSEPYKIPFCFSANGRAYRSAIKTKSGIWYRDVRHATNMPKALPEWHSPEELLAKLESDNQHNNRWFSDNGDMSDLGLRYYQEEAVKATEEAITKGQQDILLAMATGTGKTRTAIALMYRLIQSQRFKRILFLVDRTSLGKQALDSFEDTNIKGDTFNSIFNVKGLTDRFPEDSTKIHVATVQSLVKRTLQSDETMPVGRYDCIIIDEAHRGYILDKEQTEGEEKFRNELDFISSYRRIIDHFDAVKIALTATPALHTIDIFGGDKKQPVYRYSYRKAVIDGYLTDQEPPIRIITKLSDGGVYLSQGSEVQRLSNQGELINDTLNDEQGFEVADFNRALIASNFNKVVCEELVHHIDPTSPQKTLVFCVNNTHADAVVEELRTAFKAKYPQLEHDAIIKITGDSDKDANKVQSMITRFNKERLPNIVVTVDLLTTGIDIPSICNIVFMRKVRSRILYEQMKGRATRLCPEVGKTSFRIFDAVDLYSTLQSVDTMRPVVVRPTVDLQTLVNEITDSETYKTIEADGRSFAEHSHEQLIAKLQRITSHAHFNRDKSKEIEAHIKRFDELCIDNAGCDFLGLAKTLKEKGPRWSAEIFNALPNMVGRLEQLKLDINELRDMPIFTDIEDAVIKVETLYGEHKNADDFLDAFDALVTRSANQQDALDIIINRPRDLTRKGLLELQEWFDAQNFNEPTLKTAWKESKNQDIAARLIGHIRRAAIGDALLPFEQRVEIALDRIKSSKEWQPVQLQWLDRIANSIKDKVVLDDDTFKTGNYKRSGGKRKLMSVFNDELDSILLQFNEYMWDEPA</sequence>
<dbReference type="RefSeq" id="WP_155657596.1">
    <property type="nucleotide sequence ID" value="NZ_WOBO01000005.1"/>
</dbReference>
<dbReference type="Gene3D" id="3.40.50.300">
    <property type="entry name" value="P-loop containing nucleotide triphosphate hydrolases"/>
    <property type="match status" value="2"/>
</dbReference>
<dbReference type="InterPro" id="IPR013670">
    <property type="entry name" value="EcoEI_R_C_dom"/>
</dbReference>
<dbReference type="Pfam" id="PF00271">
    <property type="entry name" value="Helicase_C"/>
    <property type="match status" value="1"/>
</dbReference>
<keyword evidence="4" id="KW-0540">Nuclease</keyword>
<accession>A0A6N3Z5P6</accession>
<dbReference type="NCBIfam" id="NF008521">
    <property type="entry name" value="PRK11448.1"/>
    <property type="match status" value="1"/>
</dbReference>
<dbReference type="InterPro" id="IPR014001">
    <property type="entry name" value="Helicase_ATP-bd"/>
</dbReference>
<dbReference type="SUPFAM" id="SSF52540">
    <property type="entry name" value="P-loop containing nucleoside triphosphate hydrolases"/>
    <property type="match status" value="1"/>
</dbReference>
<comment type="caution">
    <text evidence="4">The sequence shown here is derived from an EMBL/GenBank/DDBJ whole genome shotgun (WGS) entry which is preliminary data.</text>
</comment>
<evidence type="ECO:0000259" key="3">
    <source>
        <dbReference type="PROSITE" id="PS51194"/>
    </source>
</evidence>
<evidence type="ECO:0000256" key="1">
    <source>
        <dbReference type="SAM" id="Coils"/>
    </source>
</evidence>
<evidence type="ECO:0000259" key="2">
    <source>
        <dbReference type="PROSITE" id="PS51192"/>
    </source>
</evidence>
<dbReference type="PROSITE" id="PS51192">
    <property type="entry name" value="HELICASE_ATP_BIND_1"/>
    <property type="match status" value="1"/>
</dbReference>